<dbReference type="Proteomes" id="UP001065613">
    <property type="component" value="Chromosome"/>
</dbReference>
<reference evidence="1" key="1">
    <citation type="submission" date="2021-04" db="EMBL/GenBank/DDBJ databases">
        <title>Genome sequence of Woronichinia naegeliana from Washington state freshwater lake bloom.</title>
        <authorList>
            <person name="Dreher T.W."/>
        </authorList>
    </citation>
    <scope>NUCLEOTIDE SEQUENCE</scope>
    <source>
        <strain evidence="1">WA131</strain>
    </source>
</reference>
<accession>A0A977KUL4</accession>
<dbReference type="AlphaFoldDB" id="A0A977KUL4"/>
<sequence length="80" mass="8940">MGTVNTEDFATLLVAILSALPPDSSICSIVQRLAQSEPQADYDNGNLWGDDKEQLIAELTREFGYQIEFEAVIEKWFSSI</sequence>
<protein>
    <submittedName>
        <fullName evidence="1">Uncharacterized protein</fullName>
    </submittedName>
</protein>
<dbReference type="EMBL" id="CP073041">
    <property type="protein sequence ID" value="UXE60187.1"/>
    <property type="molecule type" value="Genomic_DNA"/>
</dbReference>
<dbReference type="KEGG" id="wna:KA717_31850"/>
<gene>
    <name evidence="1" type="ORF">KA717_31850</name>
</gene>
<evidence type="ECO:0000313" key="1">
    <source>
        <dbReference type="EMBL" id="UXE60187.1"/>
    </source>
</evidence>
<proteinExistence type="predicted"/>
<name>A0A977KUL4_9CYAN</name>
<organism evidence="1">
    <name type="scientific">Woronichinia naegeliana WA131</name>
    <dbReference type="NCBI Taxonomy" id="2824559"/>
    <lineage>
        <taxon>Bacteria</taxon>
        <taxon>Bacillati</taxon>
        <taxon>Cyanobacteriota</taxon>
        <taxon>Cyanophyceae</taxon>
        <taxon>Synechococcales</taxon>
        <taxon>Coelosphaeriaceae</taxon>
        <taxon>Woronichinia</taxon>
    </lineage>
</organism>